<keyword evidence="3 12" id="KW-0813">Transport</keyword>
<evidence type="ECO:0000256" key="4">
    <source>
        <dbReference type="ARBA" id="ARBA00022630"/>
    </source>
</evidence>
<evidence type="ECO:0000256" key="12">
    <source>
        <dbReference type="RuleBase" id="RU366068"/>
    </source>
</evidence>
<comment type="catalytic activity">
    <reaction evidence="12">
        <text>a ubiquinone + reduced [electron-transfer flavoprotein] = a ubiquinol + oxidized [electron-transfer flavoprotein] + H(+)</text>
        <dbReference type="Rhea" id="RHEA:24052"/>
        <dbReference type="Rhea" id="RHEA-COMP:9565"/>
        <dbReference type="Rhea" id="RHEA-COMP:9566"/>
        <dbReference type="Rhea" id="RHEA-COMP:10685"/>
        <dbReference type="Rhea" id="RHEA-COMP:10686"/>
        <dbReference type="ChEBI" id="CHEBI:15378"/>
        <dbReference type="ChEBI" id="CHEBI:16389"/>
        <dbReference type="ChEBI" id="CHEBI:17976"/>
        <dbReference type="ChEBI" id="CHEBI:57692"/>
        <dbReference type="ChEBI" id="CHEBI:58307"/>
        <dbReference type="EC" id="1.5.5.1"/>
    </reaction>
</comment>
<dbReference type="PANTHER" id="PTHR10617:SF107">
    <property type="entry name" value="ELECTRON TRANSFER FLAVOPROTEIN-UBIQUINONE OXIDOREDUCTASE, MITOCHONDRIAL"/>
    <property type="match status" value="1"/>
</dbReference>
<keyword evidence="4 12" id="KW-0285">Flavoprotein</keyword>
<dbReference type="EMBL" id="JBEUWX010000002">
    <property type="protein sequence ID" value="MFA9949884.1"/>
    <property type="molecule type" value="Genomic_DNA"/>
</dbReference>
<dbReference type="RefSeq" id="WP_418890981.1">
    <property type="nucleotide sequence ID" value="NZ_JBEUWX010000002.1"/>
</dbReference>
<keyword evidence="9 12" id="KW-0408">Iron</keyword>
<evidence type="ECO:0000313" key="14">
    <source>
        <dbReference type="EMBL" id="MFA9949884.1"/>
    </source>
</evidence>
<evidence type="ECO:0000256" key="2">
    <source>
        <dbReference type="ARBA" id="ARBA00002819"/>
    </source>
</evidence>
<evidence type="ECO:0000256" key="9">
    <source>
        <dbReference type="ARBA" id="ARBA00023004"/>
    </source>
</evidence>
<dbReference type="SUPFAM" id="SSF54373">
    <property type="entry name" value="FAD-linked reductases, C-terminal domain"/>
    <property type="match status" value="1"/>
</dbReference>
<dbReference type="Proteomes" id="UP001574673">
    <property type="component" value="Unassembled WGS sequence"/>
</dbReference>
<evidence type="ECO:0000313" key="15">
    <source>
        <dbReference type="Proteomes" id="UP001574673"/>
    </source>
</evidence>
<evidence type="ECO:0000256" key="8">
    <source>
        <dbReference type="ARBA" id="ARBA00023002"/>
    </source>
</evidence>
<keyword evidence="8 12" id="KW-0560">Oxidoreductase</keyword>
<evidence type="ECO:0000256" key="1">
    <source>
        <dbReference type="ARBA" id="ARBA00001974"/>
    </source>
</evidence>
<dbReference type="InterPro" id="IPR049398">
    <property type="entry name" value="ETF-QO/FixC_UQ-bd"/>
</dbReference>
<proteinExistence type="predicted"/>
<keyword evidence="15" id="KW-1185">Reference proteome</keyword>
<name>A0ABV4UER8_9RHOO</name>
<dbReference type="PRINTS" id="PR00420">
    <property type="entry name" value="RNGMNOXGNASE"/>
</dbReference>
<dbReference type="InterPro" id="IPR017896">
    <property type="entry name" value="4Fe4S_Fe-S-bd"/>
</dbReference>
<dbReference type="InterPro" id="IPR040156">
    <property type="entry name" value="ETF-QO"/>
</dbReference>
<keyword evidence="6 12" id="KW-0274">FAD</keyword>
<sequence>MGRESVEFDVVIVGGGPAGLSAAIRLKRQAQADGREISVCLIEKAAEIGGHTLSGAIVDPRALDELLPDWREQDSPLKLAVSEEAFFWLSERGSIQIPHRLLPACFRQAGTYLVSLGDLCRWLAQQAETLGVEIFPGFAATEILLGDTVDGERVVNGVITGDFGRLRDGSPGPDFQPGMALRGKYTLFAEGCRAYLGKRLIEQYRLDEGAAPQTYGLGIKEVWDVRPENHAPGRVLHTCGWPLKPDTYGGGFLYHQQDRRVAVGFVVGLGYANPYLSPFEEFQRFKTHPRIRACLHGGRRIAYGANSVASGGLQAMPRLVFPGGALVGDAAGFLNAARGKGVHGAMLSGMLAADACFAALRAGRAGDELSAYPQAFCRSWLHDELWATRNFKPWLTKAGLYFGSALFAAEQKLFASNVPWTLRVNEPDHAALRPAAAFSPIAYSLADGVLTFDRPSSVFLANLRYEKDQPVHLHLKDERLPVSVNLAKYDAPEQRYCPAGVYRVLHEGPERTPRLQIDAQNCLHCRTCDIKDPLQNIKWTPPQGGDGPAYTSL</sequence>
<evidence type="ECO:0000259" key="13">
    <source>
        <dbReference type="PROSITE" id="PS51379"/>
    </source>
</evidence>
<comment type="cofactor">
    <cofactor evidence="1 12">
        <name>FAD</name>
        <dbReference type="ChEBI" id="CHEBI:57692"/>
    </cofactor>
</comment>
<evidence type="ECO:0000256" key="5">
    <source>
        <dbReference type="ARBA" id="ARBA00022723"/>
    </source>
</evidence>
<keyword evidence="7 12" id="KW-0249">Electron transport</keyword>
<dbReference type="Gene3D" id="3.30.9.90">
    <property type="match status" value="1"/>
</dbReference>
<protein>
    <recommendedName>
        <fullName evidence="12">Electron transfer flavoprotein-ubiquinone oxidoreductase</fullName>
        <shortName evidence="12">ETF-QO</shortName>
        <ecNumber evidence="12">1.5.5.1</ecNumber>
    </recommendedName>
</protein>
<dbReference type="GO" id="GO:0004174">
    <property type="term" value="F:electron-transferring-flavoprotein dehydrogenase activity"/>
    <property type="evidence" value="ECO:0007669"/>
    <property type="project" value="UniProtKB-EC"/>
</dbReference>
<evidence type="ECO:0000256" key="3">
    <source>
        <dbReference type="ARBA" id="ARBA00022448"/>
    </source>
</evidence>
<organism evidence="14 15">
    <name type="scientific">Dentiradicibacter hellwigii</name>
    <dbReference type="NCBI Taxonomy" id="3149053"/>
    <lineage>
        <taxon>Bacteria</taxon>
        <taxon>Pseudomonadati</taxon>
        <taxon>Pseudomonadota</taxon>
        <taxon>Betaproteobacteria</taxon>
        <taxon>Rhodocyclales</taxon>
        <taxon>Rhodocyclaceae</taxon>
        <taxon>Dentiradicibacter</taxon>
    </lineage>
</organism>
<reference evidence="15" key="1">
    <citation type="submission" date="2024-06" db="EMBL/GenBank/DDBJ databases">
        <title>Radixoralia hellwigii gen. nov., sp nov., isolated from a root canal in the human oral cavity.</title>
        <authorList>
            <person name="Bartsch S."/>
            <person name="Wittmer A."/>
            <person name="Schulz A.-K."/>
            <person name="Neumann-Schaal M."/>
            <person name="Wolf J."/>
            <person name="Gronow S."/>
            <person name="Tennert C."/>
            <person name="Haecker G."/>
            <person name="Cieplik F."/>
            <person name="Al-Ahmad A."/>
        </authorList>
    </citation>
    <scope>NUCLEOTIDE SEQUENCE [LARGE SCALE GENOMIC DNA]</scope>
    <source>
        <strain evidence="15">Wk13</strain>
    </source>
</reference>
<dbReference type="Pfam" id="PF13450">
    <property type="entry name" value="NAD_binding_8"/>
    <property type="match status" value="1"/>
</dbReference>
<dbReference type="SUPFAM" id="SSF54862">
    <property type="entry name" value="4Fe-4S ferredoxins"/>
    <property type="match status" value="1"/>
</dbReference>
<dbReference type="EC" id="1.5.5.1" evidence="12"/>
<comment type="function">
    <text evidence="2 12">Accepts electrons from ETF and reduces ubiquinone.</text>
</comment>
<dbReference type="Pfam" id="PF21162">
    <property type="entry name" value="ETFQO_UQ-bd"/>
    <property type="match status" value="1"/>
</dbReference>
<evidence type="ECO:0000256" key="6">
    <source>
        <dbReference type="ARBA" id="ARBA00022827"/>
    </source>
</evidence>
<evidence type="ECO:0000256" key="10">
    <source>
        <dbReference type="ARBA" id="ARBA00023014"/>
    </source>
</evidence>
<dbReference type="Gene3D" id="3.50.50.60">
    <property type="entry name" value="FAD/NAD(P)-binding domain"/>
    <property type="match status" value="1"/>
</dbReference>
<dbReference type="SUPFAM" id="SSF51905">
    <property type="entry name" value="FAD/NAD(P)-binding domain"/>
    <property type="match status" value="1"/>
</dbReference>
<comment type="caution">
    <text evidence="14">The sequence shown here is derived from an EMBL/GenBank/DDBJ whole genome shotgun (WGS) entry which is preliminary data.</text>
</comment>
<dbReference type="InterPro" id="IPR036188">
    <property type="entry name" value="FAD/NAD-bd_sf"/>
</dbReference>
<keyword evidence="5 12" id="KW-0479">Metal-binding</keyword>
<keyword evidence="10 12" id="KW-0411">Iron-sulfur</keyword>
<dbReference type="Gene3D" id="3.30.70.20">
    <property type="match status" value="1"/>
</dbReference>
<accession>A0ABV4UER8</accession>
<gene>
    <name evidence="14" type="ORF">ABCS64_06040</name>
</gene>
<evidence type="ECO:0000256" key="11">
    <source>
        <dbReference type="ARBA" id="ARBA00023075"/>
    </source>
</evidence>
<dbReference type="Pfam" id="PF05187">
    <property type="entry name" value="Fer4_ETF_QO"/>
    <property type="match status" value="1"/>
</dbReference>
<dbReference type="InterPro" id="IPR007859">
    <property type="entry name" value="ETF-QO/FixX_C"/>
</dbReference>
<feature type="domain" description="4Fe-4S ferredoxin-type" evidence="13">
    <location>
        <begin position="513"/>
        <end position="542"/>
    </location>
</feature>
<evidence type="ECO:0000256" key="7">
    <source>
        <dbReference type="ARBA" id="ARBA00022982"/>
    </source>
</evidence>
<dbReference type="PROSITE" id="PS51379">
    <property type="entry name" value="4FE4S_FER_2"/>
    <property type="match status" value="1"/>
</dbReference>
<dbReference type="PANTHER" id="PTHR10617">
    <property type="entry name" value="ELECTRON TRANSFER FLAVOPROTEIN-UBIQUINONE OXIDOREDUCTASE"/>
    <property type="match status" value="1"/>
</dbReference>
<keyword evidence="11 12" id="KW-0830">Ubiquinone</keyword>
<comment type="cofactor">
    <cofactor evidence="12">
        <name>[4Fe-4S] cluster</name>
        <dbReference type="ChEBI" id="CHEBI:49883"/>
    </cofactor>
    <text evidence="12">Binds 1 [4Fe-4S] cluster.</text>
</comment>